<dbReference type="PANTHER" id="PTHR46929:SF3">
    <property type="entry name" value="MYB_SANT-LIKE DOMAIN-CONTAINING PROTEIN"/>
    <property type="match status" value="1"/>
</dbReference>
<dbReference type="Proteomes" id="UP000620124">
    <property type="component" value="Unassembled WGS sequence"/>
</dbReference>
<organism evidence="3 4">
    <name type="scientific">Mycena venus</name>
    <dbReference type="NCBI Taxonomy" id="2733690"/>
    <lineage>
        <taxon>Eukaryota</taxon>
        <taxon>Fungi</taxon>
        <taxon>Dikarya</taxon>
        <taxon>Basidiomycota</taxon>
        <taxon>Agaricomycotina</taxon>
        <taxon>Agaricomycetes</taxon>
        <taxon>Agaricomycetidae</taxon>
        <taxon>Agaricales</taxon>
        <taxon>Marasmiineae</taxon>
        <taxon>Mycenaceae</taxon>
        <taxon>Mycena</taxon>
    </lineage>
</organism>
<dbReference type="AlphaFoldDB" id="A0A8H6YH16"/>
<evidence type="ECO:0000313" key="4">
    <source>
        <dbReference type="Proteomes" id="UP000620124"/>
    </source>
</evidence>
<keyword evidence="4" id="KW-1185">Reference proteome</keyword>
<feature type="region of interest" description="Disordered" evidence="1">
    <location>
        <begin position="199"/>
        <end position="218"/>
    </location>
</feature>
<feature type="domain" description="Myb/SANT-like" evidence="2">
    <location>
        <begin position="59"/>
        <end position="153"/>
    </location>
</feature>
<gene>
    <name evidence="3" type="ORF">MVEN_00892000</name>
</gene>
<dbReference type="PANTHER" id="PTHR46929">
    <property type="entry name" value="EXPRESSED PROTEIN"/>
    <property type="match status" value="1"/>
</dbReference>
<dbReference type="OrthoDB" id="76215at2759"/>
<comment type="caution">
    <text evidence="3">The sequence shown here is derived from an EMBL/GenBank/DDBJ whole genome shotgun (WGS) entry which is preliminary data.</text>
</comment>
<proteinExistence type="predicted"/>
<name>A0A8H6YH16_9AGAR</name>
<feature type="compositionally biased region" description="Low complexity" evidence="1">
    <location>
        <begin position="199"/>
        <end position="208"/>
    </location>
</feature>
<evidence type="ECO:0000256" key="1">
    <source>
        <dbReference type="SAM" id="MobiDB-lite"/>
    </source>
</evidence>
<accession>A0A8H6YH16</accession>
<dbReference type="InterPro" id="IPR024752">
    <property type="entry name" value="Myb/SANT-like_dom"/>
</dbReference>
<dbReference type="Pfam" id="PF12776">
    <property type="entry name" value="Myb_DNA-bind_3"/>
    <property type="match status" value="1"/>
</dbReference>
<dbReference type="EMBL" id="JACAZI010000006">
    <property type="protein sequence ID" value="KAF7358417.1"/>
    <property type="molecule type" value="Genomic_DNA"/>
</dbReference>
<protein>
    <submittedName>
        <fullName evidence="3">Myb-like domain-containing protein</fullName>
    </submittedName>
</protein>
<sequence length="255" mass="27800">MLHSHTPSVFSLCTCACGVHQTFLPPLLSLALCEHLPLHSFNTHIIYTSYTTMARVKCSWSQADDDTLVRALRDCKDLGLQSDSGWKSQAWQKCAEALKDSSGPQKTPKKIQDHYANLKAGFLAVRKLREQSGFGWDDGLKIVTASDDVWAAYLAARPKAEHWRKTPLPAYDDMLILVDGIVATGVGAFHAGAQADGTTQAASQAASQGHEEQDAEAGNASIDERTLINDDLISSSPPVAPHTLISQTRRFFVPQ</sequence>
<reference evidence="3" key="1">
    <citation type="submission" date="2020-05" db="EMBL/GenBank/DDBJ databases">
        <title>Mycena genomes resolve the evolution of fungal bioluminescence.</title>
        <authorList>
            <person name="Tsai I.J."/>
        </authorList>
    </citation>
    <scope>NUCLEOTIDE SEQUENCE</scope>
    <source>
        <strain evidence="3">CCC161011</strain>
    </source>
</reference>
<evidence type="ECO:0000259" key="2">
    <source>
        <dbReference type="Pfam" id="PF12776"/>
    </source>
</evidence>
<evidence type="ECO:0000313" key="3">
    <source>
        <dbReference type="EMBL" id="KAF7358417.1"/>
    </source>
</evidence>